<dbReference type="PROSITE" id="PS50109">
    <property type="entry name" value="HIS_KIN"/>
    <property type="match status" value="1"/>
</dbReference>
<dbReference type="SUPFAM" id="SSF55874">
    <property type="entry name" value="ATPase domain of HSP90 chaperone/DNA topoisomerase II/histidine kinase"/>
    <property type="match status" value="1"/>
</dbReference>
<dbReference type="InterPro" id="IPR036097">
    <property type="entry name" value="HisK_dim/P_sf"/>
</dbReference>
<evidence type="ECO:0000313" key="13">
    <source>
        <dbReference type="EMBL" id="PEH89545.1"/>
    </source>
</evidence>
<dbReference type="EC" id="2.7.13.3" evidence="2"/>
<dbReference type="PROSITE" id="PS50113">
    <property type="entry name" value="PAC"/>
    <property type="match status" value="1"/>
</dbReference>
<dbReference type="Gene3D" id="3.30.565.10">
    <property type="entry name" value="Histidine kinase-like ATPase, C-terminal domain"/>
    <property type="match status" value="1"/>
</dbReference>
<evidence type="ECO:0000256" key="2">
    <source>
        <dbReference type="ARBA" id="ARBA00012438"/>
    </source>
</evidence>
<dbReference type="InterPro" id="IPR004358">
    <property type="entry name" value="Sig_transdc_His_kin-like_C"/>
</dbReference>
<dbReference type="PROSITE" id="PS50112">
    <property type="entry name" value="PAS"/>
    <property type="match status" value="1"/>
</dbReference>
<accession>A0A2A7UW50</accession>
<evidence type="ECO:0000313" key="14">
    <source>
        <dbReference type="Proteomes" id="UP000220246"/>
    </source>
</evidence>
<keyword evidence="6 13" id="KW-0418">Kinase</keyword>
<dbReference type="GO" id="GO:0006355">
    <property type="term" value="P:regulation of DNA-templated transcription"/>
    <property type="evidence" value="ECO:0007669"/>
    <property type="project" value="InterPro"/>
</dbReference>
<evidence type="ECO:0000256" key="5">
    <source>
        <dbReference type="ARBA" id="ARBA00022741"/>
    </source>
</evidence>
<dbReference type="GO" id="GO:0000155">
    <property type="term" value="F:phosphorelay sensor kinase activity"/>
    <property type="evidence" value="ECO:0007669"/>
    <property type="project" value="InterPro"/>
</dbReference>
<dbReference type="SMART" id="SM00086">
    <property type="entry name" value="PAC"/>
    <property type="match status" value="1"/>
</dbReference>
<keyword evidence="9" id="KW-0472">Membrane</keyword>
<feature type="domain" description="Histidine kinase" evidence="10">
    <location>
        <begin position="617"/>
        <end position="842"/>
    </location>
</feature>
<dbReference type="CDD" id="cd00082">
    <property type="entry name" value="HisKA"/>
    <property type="match status" value="1"/>
</dbReference>
<evidence type="ECO:0000256" key="3">
    <source>
        <dbReference type="ARBA" id="ARBA00022553"/>
    </source>
</evidence>
<dbReference type="PANTHER" id="PTHR43065:SF10">
    <property type="entry name" value="PEROXIDE STRESS-ACTIVATED HISTIDINE KINASE MAK3"/>
    <property type="match status" value="1"/>
</dbReference>
<evidence type="ECO:0000256" key="1">
    <source>
        <dbReference type="ARBA" id="ARBA00000085"/>
    </source>
</evidence>
<dbReference type="Proteomes" id="UP000220246">
    <property type="component" value="Unassembled WGS sequence"/>
</dbReference>
<dbReference type="InterPro" id="IPR000014">
    <property type="entry name" value="PAS"/>
</dbReference>
<comment type="caution">
    <text evidence="13">The sequence shown here is derived from an EMBL/GenBank/DDBJ whole genome shotgun (WGS) entry which is preliminary data.</text>
</comment>
<dbReference type="AlphaFoldDB" id="A0A2A7UW50"/>
<dbReference type="Gene3D" id="3.30.450.20">
    <property type="entry name" value="PAS domain"/>
    <property type="match status" value="1"/>
</dbReference>
<name>A0A2A7UW50_COMTR</name>
<dbReference type="STRING" id="1219032.GCA_001515545_00129"/>
<sequence length="861" mass="95784">MHSHPDPSASGPDSISPGFYESAPPVQWWRTWWRSLSPTRQDRLAALAPMAAVALFLAAILVAFWYLRAEEVDREQEALRRDVEYAQQRLRLRLLERQEQIMRLARDAANAEIGPAEFGNRTEVLITQYPELQSISWATMEGQILATHAAPTVSSEQLRQVGEVLRTGETADAFRAVKMQLQPVYLQPHKEAGEVSAPMLQLQVPLNSSGEFGGVILAEYSVDSLLRYGIPTEVLARYALSLRDDRGQVLAGTPLVAPAPPAQRMGMRPQANQYEVAVGPVGTSLVLHAQAYRASLGMVGSALFWLAGTLSVMTAWLLLATWRHTRRRMRTQEALVAETNFRRAMENSVLTGMRALDLHGRITYVNAAFCQMTGWSEQELVGQMPPYPYWPDTDYDTLRAKLHDELAGKTIHGGFQVRVRRKNGSQFDARLYVSPLIDAHGQHTGWMSSMTDITEPNRIRDQLAASHERFTVVLEALDASVSVAPLGSTEVLFANKLYRQWFGSDAEGHLRLVEQAGVPSARAHQQSNMDDEDGLMGLPTEELTSSVAGNAEIFVPELGKWLEVRSRYLSWVDGRLAQMVIASDITPRRLAEEQNARQAERAQSVSRLITMGEMASSVAHELNQPLTAISNYSSGMLTRLANGSLTEDQMKFALEKTAHQAQRAGQIIQRIRSFVKRSEPNRAQANVNDMVEESVELANIELRRRNVSLTHHVAARLPAVMADRILIEQVLVNLMKNGAESIDLSDRPSGKRSVELQVRPTMQDGKEGVEFAVTDSGKGLPPEVLDRLFEAFFTTKQEGMGMGLNLCRSIVESHHGRMRAENLYNGSEVVGCRFSFWLPLASPKDSETSPQANNPNPRTPV</sequence>
<keyword evidence="9" id="KW-1133">Transmembrane helix</keyword>
<dbReference type="Pfam" id="PF00989">
    <property type="entry name" value="PAS"/>
    <property type="match status" value="1"/>
</dbReference>
<feature type="transmembrane region" description="Helical" evidence="9">
    <location>
        <begin position="44"/>
        <end position="67"/>
    </location>
</feature>
<dbReference type="CDD" id="cd00130">
    <property type="entry name" value="PAS"/>
    <property type="match status" value="1"/>
</dbReference>
<evidence type="ECO:0000256" key="9">
    <source>
        <dbReference type="SAM" id="Phobius"/>
    </source>
</evidence>
<keyword evidence="9" id="KW-0812">Transmembrane</keyword>
<keyword evidence="4" id="KW-0808">Transferase</keyword>
<dbReference type="RefSeq" id="WP_083520186.1">
    <property type="nucleotide sequence ID" value="NZ_PDEA01000001.1"/>
</dbReference>
<protein>
    <recommendedName>
        <fullName evidence="2">histidine kinase</fullName>
        <ecNumber evidence="2">2.7.13.3</ecNumber>
    </recommendedName>
</protein>
<keyword evidence="3" id="KW-0597">Phosphoprotein</keyword>
<dbReference type="InterPro" id="IPR035965">
    <property type="entry name" value="PAS-like_dom_sf"/>
</dbReference>
<dbReference type="SMART" id="SM00388">
    <property type="entry name" value="HisKA"/>
    <property type="match status" value="1"/>
</dbReference>
<evidence type="ECO:0000256" key="8">
    <source>
        <dbReference type="ARBA" id="ARBA00023012"/>
    </source>
</evidence>
<feature type="domain" description="PAC" evidence="12">
    <location>
        <begin position="413"/>
        <end position="465"/>
    </location>
</feature>
<evidence type="ECO:0000256" key="4">
    <source>
        <dbReference type="ARBA" id="ARBA00022679"/>
    </source>
</evidence>
<dbReference type="InterPro" id="IPR000700">
    <property type="entry name" value="PAS-assoc_C"/>
</dbReference>
<dbReference type="Gene3D" id="1.10.287.130">
    <property type="match status" value="1"/>
</dbReference>
<keyword evidence="8" id="KW-0902">Two-component regulatory system</keyword>
<dbReference type="InterPro" id="IPR003594">
    <property type="entry name" value="HATPase_dom"/>
</dbReference>
<dbReference type="EMBL" id="PDEA01000001">
    <property type="protein sequence ID" value="PEH89545.1"/>
    <property type="molecule type" value="Genomic_DNA"/>
</dbReference>
<evidence type="ECO:0000256" key="6">
    <source>
        <dbReference type="ARBA" id="ARBA00022777"/>
    </source>
</evidence>
<gene>
    <name evidence="13" type="ORF">CRM82_13875</name>
</gene>
<organism evidence="13 14">
    <name type="scientific">Comamonas terrigena</name>
    <dbReference type="NCBI Taxonomy" id="32013"/>
    <lineage>
        <taxon>Bacteria</taxon>
        <taxon>Pseudomonadati</taxon>
        <taxon>Pseudomonadota</taxon>
        <taxon>Betaproteobacteria</taxon>
        <taxon>Burkholderiales</taxon>
        <taxon>Comamonadaceae</taxon>
        <taxon>Comamonas</taxon>
    </lineage>
</organism>
<keyword evidence="5" id="KW-0547">Nucleotide-binding</keyword>
<dbReference type="InterPro" id="IPR005467">
    <property type="entry name" value="His_kinase_dom"/>
</dbReference>
<dbReference type="Pfam" id="PF02518">
    <property type="entry name" value="HATPase_c"/>
    <property type="match status" value="1"/>
</dbReference>
<dbReference type="InterPro" id="IPR001610">
    <property type="entry name" value="PAC"/>
</dbReference>
<dbReference type="SMART" id="SM00387">
    <property type="entry name" value="HATPase_c"/>
    <property type="match status" value="1"/>
</dbReference>
<feature type="domain" description="PAS" evidence="11">
    <location>
        <begin position="337"/>
        <end position="409"/>
    </location>
</feature>
<dbReference type="GO" id="GO:0005524">
    <property type="term" value="F:ATP binding"/>
    <property type="evidence" value="ECO:0007669"/>
    <property type="project" value="UniProtKB-KW"/>
</dbReference>
<evidence type="ECO:0000259" key="12">
    <source>
        <dbReference type="PROSITE" id="PS50113"/>
    </source>
</evidence>
<dbReference type="InterPro" id="IPR036890">
    <property type="entry name" value="HATPase_C_sf"/>
</dbReference>
<dbReference type="InterPro" id="IPR013767">
    <property type="entry name" value="PAS_fold"/>
</dbReference>
<dbReference type="SMART" id="SM00091">
    <property type="entry name" value="PAS"/>
    <property type="match status" value="1"/>
</dbReference>
<dbReference type="PRINTS" id="PR00344">
    <property type="entry name" value="BCTRLSENSOR"/>
</dbReference>
<reference evidence="14" key="1">
    <citation type="submission" date="2017-09" db="EMBL/GenBank/DDBJ databases">
        <title>FDA dAtabase for Regulatory Grade micrObial Sequences (FDA-ARGOS): Supporting development and validation of Infectious Disease Dx tests.</title>
        <authorList>
            <person name="Minogue T."/>
            <person name="Wolcott M."/>
            <person name="Wasieloski L."/>
            <person name="Aguilar W."/>
            <person name="Moore D."/>
            <person name="Tallon L."/>
            <person name="Sadzewicz L."/>
            <person name="Ott S."/>
            <person name="Zhao X."/>
            <person name="Nagaraj S."/>
            <person name="Vavikolanu K."/>
            <person name="Aluvathingal J."/>
            <person name="Nadendla S."/>
            <person name="Sichtig H."/>
        </authorList>
    </citation>
    <scope>NUCLEOTIDE SEQUENCE [LARGE SCALE GENOMIC DNA]</scope>
    <source>
        <strain evidence="14">FDAARGOS_394</strain>
    </source>
</reference>
<evidence type="ECO:0000259" key="10">
    <source>
        <dbReference type="PROSITE" id="PS50109"/>
    </source>
</evidence>
<evidence type="ECO:0000259" key="11">
    <source>
        <dbReference type="PROSITE" id="PS50112"/>
    </source>
</evidence>
<dbReference type="SUPFAM" id="SSF47384">
    <property type="entry name" value="Homodimeric domain of signal transducing histidine kinase"/>
    <property type="match status" value="1"/>
</dbReference>
<feature type="transmembrane region" description="Helical" evidence="9">
    <location>
        <begin position="302"/>
        <end position="322"/>
    </location>
</feature>
<comment type="catalytic activity">
    <reaction evidence="1">
        <text>ATP + protein L-histidine = ADP + protein N-phospho-L-histidine.</text>
        <dbReference type="EC" id="2.7.13.3"/>
    </reaction>
</comment>
<dbReference type="InterPro" id="IPR003661">
    <property type="entry name" value="HisK_dim/P_dom"/>
</dbReference>
<dbReference type="NCBIfam" id="TIGR00229">
    <property type="entry name" value="sensory_box"/>
    <property type="match status" value="1"/>
</dbReference>
<evidence type="ECO:0000256" key="7">
    <source>
        <dbReference type="ARBA" id="ARBA00022840"/>
    </source>
</evidence>
<proteinExistence type="predicted"/>
<keyword evidence="7" id="KW-0067">ATP-binding</keyword>
<dbReference type="GeneID" id="80801708"/>
<dbReference type="PANTHER" id="PTHR43065">
    <property type="entry name" value="SENSOR HISTIDINE KINASE"/>
    <property type="match status" value="1"/>
</dbReference>
<dbReference type="Pfam" id="PF00512">
    <property type="entry name" value="HisKA"/>
    <property type="match status" value="1"/>
</dbReference>
<keyword evidence="14" id="KW-1185">Reference proteome</keyword>
<dbReference type="SUPFAM" id="SSF55785">
    <property type="entry name" value="PYP-like sensor domain (PAS domain)"/>
    <property type="match status" value="1"/>
</dbReference>